<feature type="transmembrane region" description="Helical" evidence="7">
    <location>
        <begin position="55"/>
        <end position="76"/>
    </location>
</feature>
<dbReference type="PROSITE" id="PS50850">
    <property type="entry name" value="MFS"/>
    <property type="match status" value="1"/>
</dbReference>
<evidence type="ECO:0000256" key="3">
    <source>
        <dbReference type="ARBA" id="ARBA00022475"/>
    </source>
</evidence>
<evidence type="ECO:0000313" key="9">
    <source>
        <dbReference type="EMBL" id="RIA47002.1"/>
    </source>
</evidence>
<dbReference type="InterPro" id="IPR020846">
    <property type="entry name" value="MFS_dom"/>
</dbReference>
<name>A0A397PD86_9SPHN</name>
<feature type="transmembrane region" description="Helical" evidence="7">
    <location>
        <begin position="244"/>
        <end position="263"/>
    </location>
</feature>
<comment type="subcellular location">
    <subcellularLocation>
        <location evidence="1">Cell membrane</location>
        <topology evidence="1">Multi-pass membrane protein</topology>
    </subcellularLocation>
</comment>
<evidence type="ECO:0000256" key="6">
    <source>
        <dbReference type="ARBA" id="ARBA00023136"/>
    </source>
</evidence>
<feature type="transmembrane region" description="Helical" evidence="7">
    <location>
        <begin position="85"/>
        <end position="104"/>
    </location>
</feature>
<keyword evidence="4 7" id="KW-0812">Transmembrane</keyword>
<keyword evidence="10" id="KW-1185">Reference proteome</keyword>
<organism evidence="9 10">
    <name type="scientific">Hephaestia caeni</name>
    <dbReference type="NCBI Taxonomy" id="645617"/>
    <lineage>
        <taxon>Bacteria</taxon>
        <taxon>Pseudomonadati</taxon>
        <taxon>Pseudomonadota</taxon>
        <taxon>Alphaproteobacteria</taxon>
        <taxon>Sphingomonadales</taxon>
        <taxon>Sphingomonadaceae</taxon>
        <taxon>Hephaestia</taxon>
    </lineage>
</organism>
<evidence type="ECO:0000256" key="1">
    <source>
        <dbReference type="ARBA" id="ARBA00004651"/>
    </source>
</evidence>
<dbReference type="PANTHER" id="PTHR23501">
    <property type="entry name" value="MAJOR FACILITATOR SUPERFAMILY"/>
    <property type="match status" value="1"/>
</dbReference>
<evidence type="ECO:0000256" key="7">
    <source>
        <dbReference type="SAM" id="Phobius"/>
    </source>
</evidence>
<dbReference type="CDD" id="cd17503">
    <property type="entry name" value="MFS_LmrB_MDR_like"/>
    <property type="match status" value="1"/>
</dbReference>
<feature type="transmembrane region" description="Helical" evidence="7">
    <location>
        <begin position="171"/>
        <end position="193"/>
    </location>
</feature>
<dbReference type="Gene3D" id="1.20.1250.20">
    <property type="entry name" value="MFS general substrate transporter like domains"/>
    <property type="match status" value="1"/>
</dbReference>
<evidence type="ECO:0000259" key="8">
    <source>
        <dbReference type="PROSITE" id="PS50850"/>
    </source>
</evidence>
<evidence type="ECO:0000313" key="10">
    <source>
        <dbReference type="Proteomes" id="UP000266568"/>
    </source>
</evidence>
<dbReference type="AlphaFoldDB" id="A0A397PD86"/>
<comment type="caution">
    <text evidence="9">The sequence shown here is derived from an EMBL/GenBank/DDBJ whole genome shotgun (WGS) entry which is preliminary data.</text>
</comment>
<dbReference type="Pfam" id="PF07690">
    <property type="entry name" value="MFS_1"/>
    <property type="match status" value="1"/>
</dbReference>
<feature type="transmembrane region" description="Helical" evidence="7">
    <location>
        <begin position="486"/>
        <end position="509"/>
    </location>
</feature>
<feature type="transmembrane region" description="Helical" evidence="7">
    <location>
        <begin position="213"/>
        <end position="232"/>
    </location>
</feature>
<dbReference type="Proteomes" id="UP000266568">
    <property type="component" value="Unassembled WGS sequence"/>
</dbReference>
<keyword evidence="6 7" id="KW-0472">Membrane</keyword>
<sequence>MHQWTPTRSAAGPYSPWLIVSIISLPTFMEVLDTSIANVSLAHIAGGLSITNDQATWVLTSYLVANAVVIPISGWLSDAIGRKRYFMISIALFTISSLLCGLAPNLTTLVLARVFQGIGGGGLAPVEQSILADTFPPEKRGMAFAAFAIVVVVGPVFGPTLGGYITEYSSWHWIFLINVPVGIAALVLVEIFVDEPEQIRKDRANLLKRGLRIDYIGVLLIFLGLGFLEITMDRGEREGWFTSGLIVSTATISVVSLLALVVWELNHDDPVIDLKLLKNRNFGLTCLVMATTGMILFGTTQLIPQMLQQVLGYSALDAGLALTAGGLATLVAVPFAGRLSDKVDVRYLLFPALLVQAGALWNMAHLTADISFADAAMARLYQSVGLPFLFVPINAIAYVGLAQTKTAQASSLLNVFRNLGGTFGISVSQTLLAGYQQVHQSYLVERLNPLDPNYTQWLGNAQGMFGDAMTPLAVLYQQVQRQATMLAFLDVFHVLMIVVLVVAPVALLMRSPKRGGGGGGGMAH</sequence>
<evidence type="ECO:0000256" key="2">
    <source>
        <dbReference type="ARBA" id="ARBA00022448"/>
    </source>
</evidence>
<reference evidence="9 10" key="1">
    <citation type="submission" date="2018-08" db="EMBL/GenBank/DDBJ databases">
        <title>Genomic Encyclopedia of Type Strains, Phase IV (KMG-IV): sequencing the most valuable type-strain genomes for metagenomic binning, comparative biology and taxonomic classification.</title>
        <authorList>
            <person name="Goeker M."/>
        </authorList>
    </citation>
    <scope>NUCLEOTIDE SEQUENCE [LARGE SCALE GENOMIC DNA]</scope>
    <source>
        <strain evidence="9 10">DSM 25527</strain>
    </source>
</reference>
<dbReference type="NCBIfam" id="TIGR00711">
    <property type="entry name" value="efflux_EmrB"/>
    <property type="match status" value="1"/>
</dbReference>
<dbReference type="GO" id="GO:0005886">
    <property type="term" value="C:plasma membrane"/>
    <property type="evidence" value="ECO:0007669"/>
    <property type="project" value="UniProtKB-SubCell"/>
</dbReference>
<keyword evidence="2" id="KW-0813">Transport</keyword>
<feature type="transmembrane region" description="Helical" evidence="7">
    <location>
        <begin position="143"/>
        <end position="165"/>
    </location>
</feature>
<dbReference type="InterPro" id="IPR036259">
    <property type="entry name" value="MFS_trans_sf"/>
</dbReference>
<evidence type="ECO:0000256" key="5">
    <source>
        <dbReference type="ARBA" id="ARBA00022989"/>
    </source>
</evidence>
<feature type="transmembrane region" description="Helical" evidence="7">
    <location>
        <begin position="380"/>
        <end position="401"/>
    </location>
</feature>
<dbReference type="PANTHER" id="PTHR23501:SF174">
    <property type="entry name" value="MULTIDRUG EXPORT PROTEIN EMRB-RELATED"/>
    <property type="match status" value="1"/>
</dbReference>
<keyword evidence="5 7" id="KW-1133">Transmembrane helix</keyword>
<dbReference type="InterPro" id="IPR004638">
    <property type="entry name" value="EmrB-like"/>
</dbReference>
<proteinExistence type="predicted"/>
<accession>A0A397PD86</accession>
<dbReference type="Gene3D" id="1.20.1720.10">
    <property type="entry name" value="Multidrug resistance protein D"/>
    <property type="match status" value="1"/>
</dbReference>
<dbReference type="GO" id="GO:0022857">
    <property type="term" value="F:transmembrane transporter activity"/>
    <property type="evidence" value="ECO:0007669"/>
    <property type="project" value="InterPro"/>
</dbReference>
<dbReference type="InterPro" id="IPR005829">
    <property type="entry name" value="Sugar_transporter_CS"/>
</dbReference>
<dbReference type="PROSITE" id="PS00216">
    <property type="entry name" value="SUGAR_TRANSPORT_1"/>
    <property type="match status" value="1"/>
</dbReference>
<dbReference type="PRINTS" id="PR01036">
    <property type="entry name" value="TCRTETB"/>
</dbReference>
<dbReference type="InterPro" id="IPR011701">
    <property type="entry name" value="MFS"/>
</dbReference>
<protein>
    <submittedName>
        <fullName evidence="9">DHA2 family multidrug resistance protein</fullName>
    </submittedName>
</protein>
<feature type="transmembrane region" description="Helical" evidence="7">
    <location>
        <begin position="347"/>
        <end position="368"/>
    </location>
</feature>
<gene>
    <name evidence="9" type="ORF">DFR49_1567</name>
</gene>
<dbReference type="SUPFAM" id="SSF103473">
    <property type="entry name" value="MFS general substrate transporter"/>
    <property type="match status" value="1"/>
</dbReference>
<evidence type="ECO:0000256" key="4">
    <source>
        <dbReference type="ARBA" id="ARBA00022692"/>
    </source>
</evidence>
<feature type="domain" description="Major facilitator superfamily (MFS) profile" evidence="8">
    <location>
        <begin position="19"/>
        <end position="514"/>
    </location>
</feature>
<dbReference type="EMBL" id="QXDC01000002">
    <property type="protein sequence ID" value="RIA47002.1"/>
    <property type="molecule type" value="Genomic_DNA"/>
</dbReference>
<feature type="transmembrane region" description="Helical" evidence="7">
    <location>
        <begin position="284"/>
        <end position="304"/>
    </location>
</feature>
<keyword evidence="3" id="KW-1003">Cell membrane</keyword>
<feature type="transmembrane region" description="Helical" evidence="7">
    <location>
        <begin position="310"/>
        <end position="335"/>
    </location>
</feature>